<evidence type="ECO:0000256" key="2">
    <source>
        <dbReference type="ARBA" id="ARBA00023242"/>
    </source>
</evidence>
<evidence type="ECO:0000259" key="3">
    <source>
        <dbReference type="Pfam" id="PF03178"/>
    </source>
</evidence>
<feature type="domain" description="RSE1/DDB1/CPSF1 second beta-propeller" evidence="5">
    <location>
        <begin position="557"/>
        <end position="953"/>
    </location>
</feature>
<gene>
    <name evidence="6" type="ORF">RJ641_026523</name>
</gene>
<dbReference type="Pfam" id="PF10433">
    <property type="entry name" value="Beta-prop_RSE1_1st"/>
    <property type="match status" value="1"/>
</dbReference>
<dbReference type="InterPro" id="IPR018846">
    <property type="entry name" value="Beta-prop_RSE1/DDB1/CPSF1_1st"/>
</dbReference>
<dbReference type="PANTHER" id="PTHR10644">
    <property type="entry name" value="DNA REPAIR/RNA PROCESSING CPSF FAMILY"/>
    <property type="match status" value="1"/>
</dbReference>
<dbReference type="Gene3D" id="2.130.10.10">
    <property type="entry name" value="YVTN repeat-like/Quinoprotein amine dehydrogenase"/>
    <property type="match status" value="3"/>
</dbReference>
<feature type="domain" description="RSE1/DDB1/CPSF1 C-terminal" evidence="3">
    <location>
        <begin position="1172"/>
        <end position="1454"/>
    </location>
</feature>
<sequence length="1502" mass="163782">MAIVTEESSSAKSRSRSSNDRYYLAKCVLRGSVILQVVHGHLRSPSSSDVVFGKILIWCYRMGLFSEEPPKCLFRLRGAVRRLEKSFVSTYDIVETSIELVAICEDGIVQSVCEQAVFGTIKDLAVLRWNEKSNAQTLQTMGKDMLVIISDSGKLSFLAFCNEMHRFYSVTHVQLSNPGNSLYQVGRKLAVDSTGCFVAAGAYEDRLTLFSISMSGGSDIIVKRVNYPPEEDGVCTMAGGFQRTSICGTIWSMCFISTDFSRLSVECDCILAILLNRQGEALNKLLLLGWKTSEQSVHVISQHAEAGPLAHDICEVPHYHGFAFLFRAGDILLMDLRDVHSPYCVYRTSLIFLPAVFEEHNFLEDSLRVHDCDDEGIFDVAASALLELRDSRMDILKNDDPMSIDNDGNGKSTSKYVCSWSWEPGNEDNRRMIFCLDTGEFYLISISFDSDGLKVNLSDCLYKGQPCKALLWVGNGFVAAIAEMGDGMVLKLEEGALLYSSPIQNIAPILDMSVVDYHDEKQDQVFACCGMAPEGSLRIIRNGVSVEKLLRTASIYPGITNTWAVRMKVFDIHHSFLVLSFVEETRVLSVGLSFTDVTDSIGFLPDVCTLACGLISDGLLVQIHQDGIRLCLPTTVAHPDGIGLSAPICTSWCPDNLSISLGAVGQNLIVVATSNPCFLFILGVRSLAACKFEVYEIQHLNLPNELSCISIPSKHPGNYGSTSVGGLEDKNFPVTSPAGIEIGSSFVIGTHKPSVEVLSFVAGKGYQVVATGAISLTNAMGTAITGCIPQDVRLVLVDRLYVLSGLRNGMLLRFEWPSASTTPCSSKLPSQRAFLTTSLLNGERPLSNFTISIGSQTCAGNSYKILEENIPVSLQLIAIRRIGITPVFLVPLTDALDADIIVLSDRPWLLQTARHSLSYTSISFQPSTHVTPICSVECPKGILFVAENTLNLIVLARDLPLLLLPMLVFRNLILINGGGNLSAPLLGFALDMGFVEMVHSKRLNVQKFHLGGTPRKVLYHSESRLLLVLRTDVDNDTCSSDICCVDPLNGSVLSSYKLELGETGKSMDLVRVGNDQVLVVGTSKSAGPAIMPSGEAESTMGRLVVLCLEHVQNSDNGSMTFCSKAGSSSQRTSPFCEIVGYAADQLSGSSLCSSPDDNSCDGIKLEDTEAWQLRLAYSVTMPGVVLAVCPYLDRYFLVSAGNAFYVCVFPNDNPQRVKKLAVGRTRFMIVSLTAHFTRIAVGDCRDGILFYAYHEDARKLEQLYCDPVQRLVADCILLDVDTAVVSDRKGSIAVLSCSNHLEGSSPVRGSNLISSGISCANPTSRYLSIDSASPECNLMLGCSYYIGEVAIRIKKGSFSYRLPADDVLKSCDDASSAIDFSHGSIMASTLLGSIIIFIPLTREEHEILEAVQARLVVHPLTAPVLGNDHNEFRSREISAGVLKILDGDMLAQFLELTSLQQEAVLAFPISNLNSFKFSKSDTPHITVNQVVQVLERVHSALH</sequence>
<dbReference type="InterPro" id="IPR050358">
    <property type="entry name" value="RSE1/DDB1/CFT1"/>
</dbReference>
<comment type="subcellular location">
    <subcellularLocation>
        <location evidence="1">Nucleus</location>
    </subcellularLocation>
</comment>
<protein>
    <submittedName>
        <fullName evidence="6">Cleavage/polyadenylation specificity factor, A subunit, N-terminal</fullName>
    </submittedName>
</protein>
<reference evidence="6 7" key="1">
    <citation type="submission" date="2023-12" db="EMBL/GenBank/DDBJ databases">
        <title>A high-quality genome assembly for Dillenia turbinata (Dilleniales).</title>
        <authorList>
            <person name="Chanderbali A."/>
        </authorList>
    </citation>
    <scope>NUCLEOTIDE SEQUENCE [LARGE SCALE GENOMIC DNA]</scope>
    <source>
        <strain evidence="6">LSX21</strain>
        <tissue evidence="6">Leaf</tissue>
    </source>
</reference>
<accession>A0AAN8ZPK3</accession>
<keyword evidence="2" id="KW-0539">Nucleus</keyword>
<keyword evidence="7" id="KW-1185">Reference proteome</keyword>
<name>A0AAN8ZPK3_9MAGN</name>
<proteinExistence type="predicted"/>
<evidence type="ECO:0000313" key="7">
    <source>
        <dbReference type="Proteomes" id="UP001370490"/>
    </source>
</evidence>
<evidence type="ECO:0000313" key="6">
    <source>
        <dbReference type="EMBL" id="KAK6945421.1"/>
    </source>
</evidence>
<dbReference type="InterPro" id="IPR004871">
    <property type="entry name" value="RSE1/DDB1/CPSF1_C"/>
</dbReference>
<dbReference type="InterPro" id="IPR015943">
    <property type="entry name" value="WD40/YVTN_repeat-like_dom_sf"/>
</dbReference>
<dbReference type="InterPro" id="IPR058543">
    <property type="entry name" value="Beta-prop_RSE1/DDB1/CPSF1_2nd"/>
</dbReference>
<feature type="domain" description="RSE1/DDB1/CPSF1 first beta-propeller" evidence="4">
    <location>
        <begin position="34"/>
        <end position="496"/>
    </location>
</feature>
<dbReference type="GO" id="GO:0003676">
    <property type="term" value="F:nucleic acid binding"/>
    <property type="evidence" value="ECO:0007669"/>
    <property type="project" value="InterPro"/>
</dbReference>
<organism evidence="6 7">
    <name type="scientific">Dillenia turbinata</name>
    <dbReference type="NCBI Taxonomy" id="194707"/>
    <lineage>
        <taxon>Eukaryota</taxon>
        <taxon>Viridiplantae</taxon>
        <taxon>Streptophyta</taxon>
        <taxon>Embryophyta</taxon>
        <taxon>Tracheophyta</taxon>
        <taxon>Spermatophyta</taxon>
        <taxon>Magnoliopsida</taxon>
        <taxon>eudicotyledons</taxon>
        <taxon>Gunneridae</taxon>
        <taxon>Pentapetalae</taxon>
        <taxon>Dilleniales</taxon>
        <taxon>Dilleniaceae</taxon>
        <taxon>Dillenia</taxon>
    </lineage>
</organism>
<dbReference type="Proteomes" id="UP001370490">
    <property type="component" value="Unassembled WGS sequence"/>
</dbReference>
<evidence type="ECO:0000259" key="5">
    <source>
        <dbReference type="Pfam" id="PF23726"/>
    </source>
</evidence>
<evidence type="ECO:0000259" key="4">
    <source>
        <dbReference type="Pfam" id="PF10433"/>
    </source>
</evidence>
<evidence type="ECO:0000256" key="1">
    <source>
        <dbReference type="ARBA" id="ARBA00004123"/>
    </source>
</evidence>
<dbReference type="Pfam" id="PF23726">
    <property type="entry name" value="Beta-prop_RSE1_2nd"/>
    <property type="match status" value="1"/>
</dbReference>
<comment type="caution">
    <text evidence="6">The sequence shown here is derived from an EMBL/GenBank/DDBJ whole genome shotgun (WGS) entry which is preliminary data.</text>
</comment>
<dbReference type="Pfam" id="PF03178">
    <property type="entry name" value="CPSF_A"/>
    <property type="match status" value="1"/>
</dbReference>
<dbReference type="GO" id="GO:0005634">
    <property type="term" value="C:nucleus"/>
    <property type="evidence" value="ECO:0007669"/>
    <property type="project" value="UniProtKB-SubCell"/>
</dbReference>
<dbReference type="EMBL" id="JBAMMX010000003">
    <property type="protein sequence ID" value="KAK6945421.1"/>
    <property type="molecule type" value="Genomic_DNA"/>
</dbReference>